<dbReference type="RefSeq" id="WP_262139070.1">
    <property type="nucleotide sequence ID" value="NZ_CP106879.1"/>
</dbReference>
<comment type="similarity">
    <text evidence="2">Belongs to the glycosyl hydrolase 42 family.</text>
</comment>
<dbReference type="KEGG" id="cpoi:OE229_17175"/>
<dbReference type="SUPFAM" id="SSF52317">
    <property type="entry name" value="Class I glutamine amidotransferase-like"/>
    <property type="match status" value="1"/>
</dbReference>
<accession>A0A9Q9P8W8</accession>
<dbReference type="InterPro" id="IPR013529">
    <property type="entry name" value="Glyco_hydro_42_N"/>
</dbReference>
<evidence type="ECO:0000313" key="10">
    <source>
        <dbReference type="EMBL" id="UYC80817.1"/>
    </source>
</evidence>
<dbReference type="AlphaFoldDB" id="A0A9Q9P8W8"/>
<evidence type="ECO:0000256" key="1">
    <source>
        <dbReference type="ARBA" id="ARBA00001412"/>
    </source>
</evidence>
<evidence type="ECO:0000259" key="9">
    <source>
        <dbReference type="Pfam" id="PF08532"/>
    </source>
</evidence>
<dbReference type="InterPro" id="IPR003476">
    <property type="entry name" value="Glyco_hydro_42"/>
</dbReference>
<dbReference type="EC" id="3.2.1.23" evidence="3"/>
<dbReference type="Pfam" id="PF02449">
    <property type="entry name" value="Glyco_hydro_42"/>
    <property type="match status" value="1"/>
</dbReference>
<dbReference type="CDD" id="cd03143">
    <property type="entry name" value="A4_beta-galactosidase_middle_domain"/>
    <property type="match status" value="1"/>
</dbReference>
<keyword evidence="6" id="KW-0862">Zinc</keyword>
<dbReference type="Pfam" id="PF08532">
    <property type="entry name" value="Glyco_hydro_42M"/>
    <property type="match status" value="1"/>
</dbReference>
<dbReference type="InterPro" id="IPR017853">
    <property type="entry name" value="GH"/>
</dbReference>
<keyword evidence="7" id="KW-0326">Glycosidase</keyword>
<name>A0A9Q9P8W8_9MICO</name>
<reference evidence="10" key="1">
    <citation type="submission" date="2022-09" db="EMBL/GenBank/DDBJ databases">
        <title>Taxonomy of Curtobacterium flaccumfaciens.</title>
        <authorList>
            <person name="Osdaghi E."/>
            <person name="Taghavi S.M."/>
            <person name="Hamidizade M."/>
            <person name="Abachi H."/>
            <person name="Fazliarab A."/>
            <person name="Baeyen S."/>
            <person name="Portier P."/>
            <person name="Van Vaerenbergh J."/>
            <person name="Jacques M.-A."/>
        </authorList>
    </citation>
    <scope>NUCLEOTIDE SEQUENCE</scope>
    <source>
        <strain evidence="10">AGQB46</strain>
    </source>
</reference>
<sequence length="717" mass="79959">MTDTRTHHRSFSNGAPSTMQHDRVLFGAAYYHEYQPTPRLDEDMRLMQEAGFSVIRVGESVWSTWEPENSRFDLEWLAPVLDAAHEHGIRVILGTPTYAVPMWLARIVPEINVRRRTDGEAMGWGARQEIDYAHPAFLFHAERVIRKIVARYAEHPAVIGYQVDNEPGNELIANPEVFQRFVDHLRHTYGSVERLNEEWGLTYWSHRLSTWADLWTPDGNAQPQYDLAWRRFQASITTDFIAWQASVVREYSRSDQFVTTCIAYERPTVEDEVLTRTLDVTAGNPYYRMQDALELPSTEEPAQFWTSSGAWSIFASGDRMYGSKQAPFLVTETNAQAIGFSWMNEPAYEGQWRQAAWALVSRGASMIEYWHWHTLHYGVETYWGGVLPHSQQPGRTYEEIARIGAEFANAGDRVAGLRPHADVALLFSNESKWALNEHPALGDGMEPDRRSWQTIHDAFARGVFDAGLQANTVHPSQVFDREPASFAAERPVLVAAAFTIATDAQLRWLAAYAEAGGHLVVGIRTGYEDEEARARLERKPAFLDVPAGVHYDEFSNLGRRIPVSAGAAAAEHGFTVPAGATATRWADGLLVDDADVLVGYDHPHHGRFAAVTTRSHGAGRVTYVGTVPDPALAAAITEWVVAQGSGSPSWQPQVDTQSVASSVNGRGETVHVIHNWSWEPSTYAVPVAAEDLFEGTALDADAVLELGPWDVRVVVVA</sequence>
<dbReference type="SUPFAM" id="SSF51445">
    <property type="entry name" value="(Trans)glycosidases"/>
    <property type="match status" value="1"/>
</dbReference>
<dbReference type="GO" id="GO:0046872">
    <property type="term" value="F:metal ion binding"/>
    <property type="evidence" value="ECO:0007669"/>
    <property type="project" value="UniProtKB-KW"/>
</dbReference>
<evidence type="ECO:0000256" key="5">
    <source>
        <dbReference type="ARBA" id="ARBA00022801"/>
    </source>
</evidence>
<evidence type="ECO:0000259" key="8">
    <source>
        <dbReference type="Pfam" id="PF02449"/>
    </source>
</evidence>
<dbReference type="PANTHER" id="PTHR36447">
    <property type="entry name" value="BETA-GALACTOSIDASE GANA"/>
    <property type="match status" value="1"/>
</dbReference>
<proteinExistence type="inferred from homology"/>
<protein>
    <recommendedName>
        <fullName evidence="3">beta-galactosidase</fullName>
        <ecNumber evidence="3">3.2.1.23</ecNumber>
    </recommendedName>
</protein>
<comment type="catalytic activity">
    <reaction evidence="1">
        <text>Hydrolysis of terminal non-reducing beta-D-galactose residues in beta-D-galactosides.</text>
        <dbReference type="EC" id="3.2.1.23"/>
    </reaction>
</comment>
<dbReference type="Proteomes" id="UP001062223">
    <property type="component" value="Chromosome"/>
</dbReference>
<dbReference type="InterPro" id="IPR013738">
    <property type="entry name" value="Beta_galactosidase_Trimer"/>
</dbReference>
<organism evidence="10 11">
    <name type="scientific">Curtobacterium poinsettiae</name>
    <dbReference type="NCBI Taxonomy" id="159612"/>
    <lineage>
        <taxon>Bacteria</taxon>
        <taxon>Bacillati</taxon>
        <taxon>Actinomycetota</taxon>
        <taxon>Actinomycetes</taxon>
        <taxon>Micrococcales</taxon>
        <taxon>Microbacteriaceae</taxon>
        <taxon>Curtobacterium</taxon>
    </lineage>
</organism>
<feature type="domain" description="Glycoside hydrolase family 42 N-terminal" evidence="8">
    <location>
        <begin position="30"/>
        <end position="408"/>
    </location>
</feature>
<dbReference type="Gene3D" id="3.40.50.880">
    <property type="match status" value="1"/>
</dbReference>
<dbReference type="InterPro" id="IPR029062">
    <property type="entry name" value="Class_I_gatase-like"/>
</dbReference>
<evidence type="ECO:0000256" key="6">
    <source>
        <dbReference type="ARBA" id="ARBA00022833"/>
    </source>
</evidence>
<evidence type="ECO:0000256" key="3">
    <source>
        <dbReference type="ARBA" id="ARBA00012756"/>
    </source>
</evidence>
<dbReference type="PANTHER" id="PTHR36447:SF2">
    <property type="entry name" value="BETA-GALACTOSIDASE YESZ"/>
    <property type="match status" value="1"/>
</dbReference>
<dbReference type="EMBL" id="CP106879">
    <property type="protein sequence ID" value="UYC80817.1"/>
    <property type="molecule type" value="Genomic_DNA"/>
</dbReference>
<dbReference type="Gene3D" id="3.20.20.80">
    <property type="entry name" value="Glycosidases"/>
    <property type="match status" value="1"/>
</dbReference>
<evidence type="ECO:0000256" key="7">
    <source>
        <dbReference type="ARBA" id="ARBA00023295"/>
    </source>
</evidence>
<feature type="domain" description="Beta-galactosidase trimerisation" evidence="9">
    <location>
        <begin position="421"/>
        <end position="637"/>
    </location>
</feature>
<keyword evidence="4" id="KW-0479">Metal-binding</keyword>
<evidence type="ECO:0000313" key="11">
    <source>
        <dbReference type="Proteomes" id="UP001062223"/>
    </source>
</evidence>
<keyword evidence="5" id="KW-0378">Hydrolase</keyword>
<evidence type="ECO:0000256" key="2">
    <source>
        <dbReference type="ARBA" id="ARBA00005940"/>
    </source>
</evidence>
<dbReference type="GO" id="GO:0009341">
    <property type="term" value="C:beta-galactosidase complex"/>
    <property type="evidence" value="ECO:0007669"/>
    <property type="project" value="InterPro"/>
</dbReference>
<evidence type="ECO:0000256" key="4">
    <source>
        <dbReference type="ARBA" id="ARBA00022723"/>
    </source>
</evidence>
<gene>
    <name evidence="10" type="ORF">OE229_17175</name>
</gene>
<dbReference type="GO" id="GO:0004565">
    <property type="term" value="F:beta-galactosidase activity"/>
    <property type="evidence" value="ECO:0007669"/>
    <property type="project" value="UniProtKB-EC"/>
</dbReference>
<dbReference type="GO" id="GO:0005975">
    <property type="term" value="P:carbohydrate metabolic process"/>
    <property type="evidence" value="ECO:0007669"/>
    <property type="project" value="InterPro"/>
</dbReference>